<dbReference type="EMBL" id="GL377305">
    <property type="protein sequence ID" value="EFI98198.1"/>
    <property type="molecule type" value="Genomic_DNA"/>
</dbReference>
<dbReference type="VEuPathDB" id="FungiDB:SCHCODRAFT_01279479"/>
<dbReference type="CDD" id="cd02440">
    <property type="entry name" value="AdoMet_MTases"/>
    <property type="match status" value="1"/>
</dbReference>
<feature type="region of interest" description="Disordered" evidence="1">
    <location>
        <begin position="237"/>
        <end position="262"/>
    </location>
</feature>
<dbReference type="InParanoid" id="D8Q2W4"/>
<feature type="domain" description="Methyltransferase" evidence="2">
    <location>
        <begin position="398"/>
        <end position="491"/>
    </location>
</feature>
<dbReference type="SUPFAM" id="SSF53335">
    <property type="entry name" value="S-adenosyl-L-methionine-dependent methyltransferases"/>
    <property type="match status" value="1"/>
</dbReference>
<evidence type="ECO:0000259" key="2">
    <source>
        <dbReference type="Pfam" id="PF13649"/>
    </source>
</evidence>
<name>D8Q2W4_SCHCM</name>
<evidence type="ECO:0000313" key="4">
    <source>
        <dbReference type="Proteomes" id="UP000007431"/>
    </source>
</evidence>
<dbReference type="Proteomes" id="UP000007431">
    <property type="component" value="Unassembled WGS sequence"/>
</dbReference>
<gene>
    <name evidence="3" type="ORF">SCHCODRAFT_233909</name>
</gene>
<keyword evidence="4" id="KW-1185">Reference proteome</keyword>
<dbReference type="Gene3D" id="3.40.50.150">
    <property type="entry name" value="Vaccinia Virus protein VP39"/>
    <property type="match status" value="1"/>
</dbReference>
<sequence>MQRMPAMWGGRSRAVAAPISGPPSWKKLKTKFKKGKSKGRMDQGISSESILPALGASYAPLYPSAQSPPLSPAPLTHEAIATLSAPNLRTSNDFDIRAAQGHVYPSDVRSMHSSSTTSSHHVSQQPQHIPRHHYPSSSASDSGFFSSNQSGLASPSQSGFIYPGSRSRSRPSHPPPTLTFSRRPRTANSADRWDLTEGEQMMHVTEEMRSMGVEDERAQAWDGGDGIVNGRCGAVDPVEKANSSTGLPPPPPPRATRPPLPPVPRHSAYTITPSPYMMASPTYTVDDETPSPRLDYGGQRTEFIPTSPRQKLRVMNLAQNEEPAARPRLDSRAPPAGPLPQPPTGESTRLPRRQPLHDPYNMSMLEADRVNHTLLRRLSPPNSPTFYDYDTAPPTAALDLGCGAGHWLLDVAQAWQGYGTRLTGMDIVDLTRGTGLEKQATFVRGDFLRTPLPFPDGSFDLVRMANLTLAIPRDAWESLLHEVSRVLALGGRLELIEDRVRFPPRSTMDNGSYHSNGINDNLLELERAYVDMLDTEYGVDANPRAHLQGLMEDIFGHQRVVCALHLATANEEDITRRPVAIVGDAKRLPVEAGLVLLPSSVGATSGSFIPMSQEEADAVAARQSRGLLAARDRLIEYIVSVADAEDAEDARQAAAEALWEYERQLQGEHAGKPGTTVQTNVSPRRRLAEPALPESPTVLPPPPFQSHARRSPVFER</sequence>
<feature type="region of interest" description="Disordered" evidence="1">
    <location>
        <begin position="666"/>
        <end position="716"/>
    </location>
</feature>
<organism evidence="4">
    <name type="scientific">Schizophyllum commune (strain H4-8 / FGSC 9210)</name>
    <name type="common">Split gill fungus</name>
    <dbReference type="NCBI Taxonomy" id="578458"/>
    <lineage>
        <taxon>Eukaryota</taxon>
        <taxon>Fungi</taxon>
        <taxon>Dikarya</taxon>
        <taxon>Basidiomycota</taxon>
        <taxon>Agaricomycotina</taxon>
        <taxon>Agaricomycetes</taxon>
        <taxon>Agaricomycetidae</taxon>
        <taxon>Agaricales</taxon>
        <taxon>Schizophyllaceae</taxon>
        <taxon>Schizophyllum</taxon>
    </lineage>
</organism>
<feature type="compositionally biased region" description="Pro residues" evidence="1">
    <location>
        <begin position="247"/>
        <end position="262"/>
    </location>
</feature>
<dbReference type="InterPro" id="IPR029063">
    <property type="entry name" value="SAM-dependent_MTases_sf"/>
</dbReference>
<reference evidence="3 4" key="1">
    <citation type="journal article" date="2010" name="Nat. Biotechnol.">
        <title>Genome sequence of the model mushroom Schizophyllum commune.</title>
        <authorList>
            <person name="Ohm R.A."/>
            <person name="de Jong J.F."/>
            <person name="Lugones L.G."/>
            <person name="Aerts A."/>
            <person name="Kothe E."/>
            <person name="Stajich J.E."/>
            <person name="de Vries R.P."/>
            <person name="Record E."/>
            <person name="Levasseur A."/>
            <person name="Baker S.E."/>
            <person name="Bartholomew K.A."/>
            <person name="Coutinho P.M."/>
            <person name="Erdmann S."/>
            <person name="Fowler T.J."/>
            <person name="Gathman A.C."/>
            <person name="Lombard V."/>
            <person name="Henrissat B."/>
            <person name="Knabe N."/>
            <person name="Kuees U."/>
            <person name="Lilly W.W."/>
            <person name="Lindquist E."/>
            <person name="Lucas S."/>
            <person name="Magnuson J.K."/>
            <person name="Piumi F."/>
            <person name="Raudaskoski M."/>
            <person name="Salamov A."/>
            <person name="Schmutz J."/>
            <person name="Schwarze F.W.M.R."/>
            <person name="vanKuyk P.A."/>
            <person name="Horton J.S."/>
            <person name="Grigoriev I.V."/>
            <person name="Woesten H.A.B."/>
        </authorList>
    </citation>
    <scope>NUCLEOTIDE SEQUENCE [LARGE SCALE GENOMIC DNA]</scope>
    <source>
        <strain evidence="4">H4-8 / FGSC 9210</strain>
    </source>
</reference>
<dbReference type="Pfam" id="PF13649">
    <property type="entry name" value="Methyltransf_25"/>
    <property type="match status" value="1"/>
</dbReference>
<dbReference type="PANTHER" id="PTHR48125">
    <property type="entry name" value="LP07818P1"/>
    <property type="match status" value="1"/>
</dbReference>
<feature type="region of interest" description="Disordered" evidence="1">
    <location>
        <begin position="1"/>
        <end position="45"/>
    </location>
</feature>
<feature type="region of interest" description="Disordered" evidence="1">
    <location>
        <begin position="107"/>
        <end position="198"/>
    </location>
</feature>
<evidence type="ECO:0000256" key="1">
    <source>
        <dbReference type="SAM" id="MobiDB-lite"/>
    </source>
</evidence>
<dbReference type="InterPro" id="IPR041698">
    <property type="entry name" value="Methyltransf_25"/>
</dbReference>
<dbReference type="AlphaFoldDB" id="D8Q2W4"/>
<feature type="region of interest" description="Disordered" evidence="1">
    <location>
        <begin position="282"/>
        <end position="359"/>
    </location>
</feature>
<dbReference type="OMA" id="VEYNGWV"/>
<accession>D8Q2W4</accession>
<dbReference type="PANTHER" id="PTHR48125:SF12">
    <property type="entry name" value="AT HOOK TRANSCRIPTION FACTOR FAMILY-RELATED"/>
    <property type="match status" value="1"/>
</dbReference>
<evidence type="ECO:0000313" key="3">
    <source>
        <dbReference type="EMBL" id="EFI98198.1"/>
    </source>
</evidence>
<proteinExistence type="predicted"/>
<feature type="compositionally biased region" description="Low complexity" evidence="1">
    <location>
        <begin position="111"/>
        <end position="123"/>
    </location>
</feature>
<dbReference type="eggNOG" id="ENOG502SMY0">
    <property type="taxonomic scope" value="Eukaryota"/>
</dbReference>
<protein>
    <recommendedName>
        <fullName evidence="2">Methyltransferase domain-containing protein</fullName>
    </recommendedName>
</protein>
<dbReference type="HOGENOM" id="CLU_385940_0_0_1"/>
<feature type="compositionally biased region" description="Low complexity" evidence="1">
    <location>
        <begin position="136"/>
        <end position="150"/>
    </location>
</feature>
<feature type="compositionally biased region" description="Basic residues" evidence="1">
    <location>
        <begin position="26"/>
        <end position="38"/>
    </location>
</feature>